<protein>
    <submittedName>
        <fullName evidence="1">Uncharacterized protein</fullName>
    </submittedName>
</protein>
<dbReference type="InParanoid" id="A0A409Y138"/>
<name>A0A409Y138_9AGAR</name>
<dbReference type="OrthoDB" id="3041043at2759"/>
<dbReference type="Proteomes" id="UP000284706">
    <property type="component" value="Unassembled WGS sequence"/>
</dbReference>
<dbReference type="AlphaFoldDB" id="A0A409Y138"/>
<sequence length="324" mass="37884">MPLSTFEDMLLRFSPARLLLFFAELDIDAIISLSKTSSALHSAYTFYAKEAWDPTKRFASWFKNPAAFRRLLSRTNSVISGSFALQFFDRSYYPTGDMDIYLRVAGADEVCRWLTRQDYTYVRQNKTYPHVISRDRVHFDRAVRNLSSSVSPLLAVYNFERKLELSKTESIVRHVQVIVVDTDPIEHILFDFHSTVVMNFITAERAVSIFPHSTFIDRLSYTSKVRDKAIIDKPDWRIKYERRGFTFRDDSDTYSTVRRLTCQSSILRSVQDKFSWQITFPNEQTWNALPPPYGTMKLDYDFEVLVKDSKIVEQEGRQSLFLAD</sequence>
<comment type="caution">
    <text evidence="1">The sequence shown here is derived from an EMBL/GenBank/DDBJ whole genome shotgun (WGS) entry which is preliminary data.</text>
</comment>
<reference evidence="1 2" key="1">
    <citation type="journal article" date="2018" name="Evol. Lett.">
        <title>Horizontal gene cluster transfer increased hallucinogenic mushroom diversity.</title>
        <authorList>
            <person name="Reynolds H.T."/>
            <person name="Vijayakumar V."/>
            <person name="Gluck-Thaler E."/>
            <person name="Korotkin H.B."/>
            <person name="Matheny P.B."/>
            <person name="Slot J.C."/>
        </authorList>
    </citation>
    <scope>NUCLEOTIDE SEQUENCE [LARGE SCALE GENOMIC DNA]</scope>
    <source>
        <strain evidence="1 2">SRW20</strain>
    </source>
</reference>
<gene>
    <name evidence="1" type="ORF">CVT26_010275</name>
</gene>
<evidence type="ECO:0000313" key="2">
    <source>
        <dbReference type="Proteomes" id="UP000284706"/>
    </source>
</evidence>
<keyword evidence="2" id="KW-1185">Reference proteome</keyword>
<evidence type="ECO:0000313" key="1">
    <source>
        <dbReference type="EMBL" id="PPQ96722.1"/>
    </source>
</evidence>
<organism evidence="1 2">
    <name type="scientific">Gymnopilus dilepis</name>
    <dbReference type="NCBI Taxonomy" id="231916"/>
    <lineage>
        <taxon>Eukaryota</taxon>
        <taxon>Fungi</taxon>
        <taxon>Dikarya</taxon>
        <taxon>Basidiomycota</taxon>
        <taxon>Agaricomycotina</taxon>
        <taxon>Agaricomycetes</taxon>
        <taxon>Agaricomycetidae</taxon>
        <taxon>Agaricales</taxon>
        <taxon>Agaricineae</taxon>
        <taxon>Hymenogastraceae</taxon>
        <taxon>Gymnopilus</taxon>
    </lineage>
</organism>
<dbReference type="EMBL" id="NHYE01001334">
    <property type="protein sequence ID" value="PPQ96722.1"/>
    <property type="molecule type" value="Genomic_DNA"/>
</dbReference>
<proteinExistence type="predicted"/>
<accession>A0A409Y138</accession>